<comment type="caution">
    <text evidence="11">The sequence shown here is derived from an EMBL/GenBank/DDBJ whole genome shotgun (WGS) entry which is preliminary data.</text>
</comment>
<sequence>MSSVTNLILKAADAESSTCDSQLPAEPWEVDQNSSYGPGASHGDDFPTVAPRQGVLPERYTTATPDELDAMIIAARETLGDRVKILGHFYQRDEIVKFADFVGDSFNLAQAAKAHPEAEAFVFCGVHFMAETADILSQDNQAVILPNLSAGCSMADMANISQVEACWEELSEVLGTNGDGDVAAKAPLIPVTYMNSAADIKAFCGRNGGIVCTSSNARTVLDWVFERGERVVFLPDQHLGRNTARAMGIPDEQIIMWHPHLPLGGNTAEEIRAAKVILWNGFCSVHKRFTVAQIEKARAEFPGVRVVVHPECPAPVVDASDVSGSTEVIRREVEASKPGDVLAIGTEINMVNRLAQQYPDRTIFCLDPVVCPCSTMYRIHPAYLAYALESLVDGKVVNQITVDESVAEHAEVALERMLAAKPH</sequence>
<evidence type="ECO:0000256" key="8">
    <source>
        <dbReference type="ARBA" id="ARBA00023004"/>
    </source>
</evidence>
<gene>
    <name evidence="10 11" type="primary">nadA</name>
    <name evidence="11" type="ORF">H9907_07765</name>
</gene>
<evidence type="ECO:0000256" key="10">
    <source>
        <dbReference type="HAMAP-Rule" id="MF_00569"/>
    </source>
</evidence>
<dbReference type="Gene3D" id="3.40.50.10800">
    <property type="entry name" value="NadA-like"/>
    <property type="match status" value="3"/>
</dbReference>
<dbReference type="SUPFAM" id="SSF142754">
    <property type="entry name" value="NadA-like"/>
    <property type="match status" value="1"/>
</dbReference>
<evidence type="ECO:0000256" key="3">
    <source>
        <dbReference type="ARBA" id="ARBA00022485"/>
    </source>
</evidence>
<dbReference type="GO" id="GO:0034628">
    <property type="term" value="P:'de novo' NAD+ biosynthetic process from L-aspartate"/>
    <property type="evidence" value="ECO:0007669"/>
    <property type="project" value="TreeGrafter"/>
</dbReference>
<feature type="binding site" evidence="10">
    <location>
        <position position="152"/>
    </location>
    <ligand>
        <name>[4Fe-4S] cluster</name>
        <dbReference type="ChEBI" id="CHEBI:49883"/>
    </ligand>
</feature>
<evidence type="ECO:0000313" key="12">
    <source>
        <dbReference type="Proteomes" id="UP000823907"/>
    </source>
</evidence>
<dbReference type="EC" id="2.5.1.72" evidence="2 10"/>
<evidence type="ECO:0000256" key="9">
    <source>
        <dbReference type="ARBA" id="ARBA00023014"/>
    </source>
</evidence>
<comment type="pathway">
    <text evidence="1 10">Cofactor biosynthesis; NAD(+) biosynthesis; quinolinate from iminoaspartate: step 1/1.</text>
</comment>
<evidence type="ECO:0000256" key="4">
    <source>
        <dbReference type="ARBA" id="ARBA00022490"/>
    </source>
</evidence>
<name>A0A9D2UCQ1_9CORY</name>
<dbReference type="InterPro" id="IPR036094">
    <property type="entry name" value="NadA_sf"/>
</dbReference>
<dbReference type="EMBL" id="DWUR01000126">
    <property type="protein sequence ID" value="HJD49968.1"/>
    <property type="molecule type" value="Genomic_DNA"/>
</dbReference>
<feature type="binding site" evidence="10">
    <location>
        <position position="88"/>
    </location>
    <ligand>
        <name>iminosuccinate</name>
        <dbReference type="ChEBI" id="CHEBI:77875"/>
    </ligand>
</feature>
<comment type="function">
    <text evidence="10">Catalyzes the condensation of iminoaspartate with dihydroxyacetone phosphate to form quinolinate.</text>
</comment>
<dbReference type="Pfam" id="PF02445">
    <property type="entry name" value="NadA"/>
    <property type="match status" value="1"/>
</dbReference>
<proteinExistence type="inferred from homology"/>
<dbReference type="AlphaFoldDB" id="A0A9D2UCQ1"/>
<keyword evidence="9 10" id="KW-0411">Iron-sulfur</keyword>
<keyword evidence="6 10" id="KW-0808">Transferase</keyword>
<evidence type="ECO:0000256" key="6">
    <source>
        <dbReference type="ARBA" id="ARBA00022679"/>
    </source>
</evidence>
<feature type="binding site" evidence="10">
    <location>
        <position position="283"/>
    </location>
    <ligand>
        <name>[4Fe-4S] cluster</name>
        <dbReference type="ChEBI" id="CHEBI:49883"/>
    </ligand>
</feature>
<keyword evidence="7 10" id="KW-0479">Metal-binding</keyword>
<dbReference type="GO" id="GO:0051539">
    <property type="term" value="F:4 iron, 4 sulfur cluster binding"/>
    <property type="evidence" value="ECO:0007669"/>
    <property type="project" value="UniProtKB-KW"/>
</dbReference>
<dbReference type="PANTHER" id="PTHR30573">
    <property type="entry name" value="QUINOLINATE SYNTHETASE A"/>
    <property type="match status" value="1"/>
</dbReference>
<evidence type="ECO:0000256" key="7">
    <source>
        <dbReference type="ARBA" id="ARBA00022723"/>
    </source>
</evidence>
<feature type="binding site" evidence="10">
    <location>
        <position position="373"/>
    </location>
    <ligand>
        <name>[4Fe-4S] cluster</name>
        <dbReference type="ChEBI" id="CHEBI:49883"/>
    </ligand>
</feature>
<dbReference type="PANTHER" id="PTHR30573:SF0">
    <property type="entry name" value="QUINOLINATE SYNTHASE, CHLOROPLASTIC"/>
    <property type="match status" value="1"/>
</dbReference>
<feature type="binding site" evidence="10">
    <location>
        <begin position="193"/>
        <end position="195"/>
    </location>
    <ligand>
        <name>iminosuccinate</name>
        <dbReference type="ChEBI" id="CHEBI:77875"/>
    </ligand>
</feature>
<reference evidence="11" key="1">
    <citation type="journal article" date="2021" name="PeerJ">
        <title>Extensive microbial diversity within the chicken gut microbiome revealed by metagenomics and culture.</title>
        <authorList>
            <person name="Gilroy R."/>
            <person name="Ravi A."/>
            <person name="Getino M."/>
            <person name="Pursley I."/>
            <person name="Horton D.L."/>
            <person name="Alikhan N.F."/>
            <person name="Baker D."/>
            <person name="Gharbi K."/>
            <person name="Hall N."/>
            <person name="Watson M."/>
            <person name="Adriaenssens E.M."/>
            <person name="Foster-Nyarko E."/>
            <person name="Jarju S."/>
            <person name="Secka A."/>
            <person name="Antonio M."/>
            <person name="Oren A."/>
            <person name="Chaudhuri R.R."/>
            <person name="La Ragione R."/>
            <person name="Hildebrand F."/>
            <person name="Pallen M.J."/>
        </authorList>
    </citation>
    <scope>NUCLEOTIDE SEQUENCE</scope>
    <source>
        <strain evidence="11">5925</strain>
    </source>
</reference>
<feature type="binding site" evidence="10">
    <location>
        <position position="105"/>
    </location>
    <ligand>
        <name>iminosuccinate</name>
        <dbReference type="ChEBI" id="CHEBI:77875"/>
    </ligand>
</feature>
<dbReference type="Proteomes" id="UP000823907">
    <property type="component" value="Unassembled WGS sequence"/>
</dbReference>
<keyword evidence="8 10" id="KW-0408">Iron</keyword>
<accession>A0A9D2UCQ1</accession>
<keyword evidence="4 10" id="KW-0963">Cytoplasm</keyword>
<keyword evidence="5 10" id="KW-0662">Pyridine nucleotide biosynthesis</keyword>
<protein>
    <recommendedName>
        <fullName evidence="2 10">Quinolinate synthase</fullName>
        <ecNumber evidence="2 10">2.5.1.72</ecNumber>
    </recommendedName>
</protein>
<feature type="binding site" evidence="10">
    <location>
        <begin position="309"/>
        <end position="311"/>
    </location>
    <ligand>
        <name>iminosuccinate</name>
        <dbReference type="ChEBI" id="CHEBI:77875"/>
    </ligand>
</feature>
<evidence type="ECO:0000256" key="1">
    <source>
        <dbReference type="ARBA" id="ARBA00005065"/>
    </source>
</evidence>
<comment type="subcellular location">
    <subcellularLocation>
        <location evidence="10">Cytoplasm</location>
    </subcellularLocation>
</comment>
<dbReference type="HAMAP" id="MF_00569">
    <property type="entry name" value="NadA_type3"/>
    <property type="match status" value="1"/>
</dbReference>
<dbReference type="InterPro" id="IPR003473">
    <property type="entry name" value="NadA"/>
</dbReference>
<dbReference type="GO" id="GO:0008987">
    <property type="term" value="F:quinolinate synthetase A activity"/>
    <property type="evidence" value="ECO:0007669"/>
    <property type="project" value="UniProtKB-UniRule"/>
</dbReference>
<dbReference type="InterPro" id="IPR023515">
    <property type="entry name" value="Quinolinate_synth_A_type3"/>
</dbReference>
<dbReference type="NCBIfam" id="NF006883">
    <property type="entry name" value="PRK09375.2-4"/>
    <property type="match status" value="1"/>
</dbReference>
<evidence type="ECO:0000313" key="11">
    <source>
        <dbReference type="EMBL" id="HJD49968.1"/>
    </source>
</evidence>
<dbReference type="GO" id="GO:0005829">
    <property type="term" value="C:cytosol"/>
    <property type="evidence" value="ECO:0007669"/>
    <property type="project" value="TreeGrafter"/>
</dbReference>
<dbReference type="NCBIfam" id="TIGR00550">
    <property type="entry name" value="nadA"/>
    <property type="match status" value="1"/>
</dbReference>
<dbReference type="NCBIfam" id="NF006884">
    <property type="entry name" value="PRK09375.2-5"/>
    <property type="match status" value="1"/>
</dbReference>
<comment type="catalytic activity">
    <reaction evidence="10">
        <text>iminosuccinate + dihydroxyacetone phosphate = quinolinate + phosphate + 2 H2O + H(+)</text>
        <dbReference type="Rhea" id="RHEA:25888"/>
        <dbReference type="ChEBI" id="CHEBI:15377"/>
        <dbReference type="ChEBI" id="CHEBI:15378"/>
        <dbReference type="ChEBI" id="CHEBI:29959"/>
        <dbReference type="ChEBI" id="CHEBI:43474"/>
        <dbReference type="ChEBI" id="CHEBI:57642"/>
        <dbReference type="ChEBI" id="CHEBI:77875"/>
        <dbReference type="EC" id="2.5.1.72"/>
    </reaction>
</comment>
<reference evidence="11" key="2">
    <citation type="submission" date="2021-04" db="EMBL/GenBank/DDBJ databases">
        <authorList>
            <person name="Gilroy R."/>
        </authorList>
    </citation>
    <scope>NUCLEOTIDE SEQUENCE</scope>
    <source>
        <strain evidence="11">5925</strain>
    </source>
</reference>
<keyword evidence="3 10" id="KW-0004">4Fe-4S</keyword>
<comment type="cofactor">
    <cofactor evidence="10">
        <name>[4Fe-4S] cluster</name>
        <dbReference type="ChEBI" id="CHEBI:49883"/>
    </cofactor>
    <text evidence="10">Binds 1 [4Fe-4S] cluster per subunit.</text>
</comment>
<feature type="binding site" evidence="10">
    <location>
        <position position="214"/>
    </location>
    <ligand>
        <name>iminosuccinate</name>
        <dbReference type="ChEBI" id="CHEBI:77875"/>
    </ligand>
</feature>
<feature type="binding site" evidence="10">
    <location>
        <position position="326"/>
    </location>
    <ligand>
        <name>iminosuccinate</name>
        <dbReference type="ChEBI" id="CHEBI:77875"/>
    </ligand>
</feature>
<organism evidence="11 12">
    <name type="scientific">Candidatus Corynebacterium intestinavium</name>
    <dbReference type="NCBI Taxonomy" id="2838531"/>
    <lineage>
        <taxon>Bacteria</taxon>
        <taxon>Bacillati</taxon>
        <taxon>Actinomycetota</taxon>
        <taxon>Actinomycetes</taxon>
        <taxon>Mycobacteriales</taxon>
        <taxon>Corynebacteriaceae</taxon>
        <taxon>Corynebacterium</taxon>
    </lineage>
</organism>
<comment type="similarity">
    <text evidence="10">Belongs to the quinolinate synthase family. Type 3 subfamily.</text>
</comment>
<evidence type="ECO:0000256" key="5">
    <source>
        <dbReference type="ARBA" id="ARBA00022642"/>
    </source>
</evidence>
<dbReference type="GO" id="GO:0046872">
    <property type="term" value="F:metal ion binding"/>
    <property type="evidence" value="ECO:0007669"/>
    <property type="project" value="UniProtKB-KW"/>
</dbReference>
<evidence type="ECO:0000256" key="2">
    <source>
        <dbReference type="ARBA" id="ARBA00012669"/>
    </source>
</evidence>